<organism evidence="1 2">
    <name type="scientific">Arsenicitalea aurantiaca</name>
    <dbReference type="NCBI Taxonomy" id="1783274"/>
    <lineage>
        <taxon>Bacteria</taxon>
        <taxon>Pseudomonadati</taxon>
        <taxon>Pseudomonadota</taxon>
        <taxon>Alphaproteobacteria</taxon>
        <taxon>Hyphomicrobiales</taxon>
        <taxon>Devosiaceae</taxon>
        <taxon>Arsenicitalea</taxon>
    </lineage>
</organism>
<keyword evidence="2" id="KW-1185">Reference proteome</keyword>
<evidence type="ECO:0008006" key="3">
    <source>
        <dbReference type="Google" id="ProtNLM"/>
    </source>
</evidence>
<accession>A0A433XFR6</accession>
<protein>
    <recommendedName>
        <fullName evidence="3">Anti-sigma factor</fullName>
    </recommendedName>
</protein>
<evidence type="ECO:0000313" key="2">
    <source>
        <dbReference type="Proteomes" id="UP000281547"/>
    </source>
</evidence>
<name>A0A433XFR6_9HYPH</name>
<reference evidence="1 2" key="1">
    <citation type="journal article" date="2016" name="Int. J. Syst. Evol. Microbiol.">
        <title>Arsenicitalea aurantiaca gen. nov., sp. nov., a new member of the family Hyphomicrobiaceae, isolated from high-arsenic sediment.</title>
        <authorList>
            <person name="Mu Y."/>
            <person name="Zhou L."/>
            <person name="Zeng X.C."/>
            <person name="Liu L."/>
            <person name="Pan Y."/>
            <person name="Chen X."/>
            <person name="Wang J."/>
            <person name="Li S."/>
            <person name="Li W.J."/>
            <person name="Wang Y."/>
        </authorList>
    </citation>
    <scope>NUCLEOTIDE SEQUENCE [LARGE SCALE GENOMIC DNA]</scope>
    <source>
        <strain evidence="1 2">42-50</strain>
    </source>
</reference>
<dbReference type="EMBL" id="RZNJ01000002">
    <property type="protein sequence ID" value="RUT32788.1"/>
    <property type="molecule type" value="Genomic_DNA"/>
</dbReference>
<comment type="caution">
    <text evidence="1">The sequence shown here is derived from an EMBL/GenBank/DDBJ whole genome shotgun (WGS) entry which is preliminary data.</text>
</comment>
<proteinExistence type="predicted"/>
<sequence>MPVEPTTDFETLSAYVDGELDAATAAALASRIAADSNLARQVAEIHGLKAAVSGLGHGETPRALPARPRRPRPALRHLAAAAAVVLTLGIAAVGGQFWRDAAPSQERVLLEAILAEHDGWRLSINEESALRPAVAPGQQLLADAGLVQIHGSFGLELAGVTASHRGYAGPRGCRLSVFELSAPLDPAALEAVAEGDGAPLVHAWQAGGAGFVAVARNMDPLRFDALSAALEAASARGDRVEIAAIEIPRTPCIA</sequence>
<evidence type="ECO:0000313" key="1">
    <source>
        <dbReference type="EMBL" id="RUT32788.1"/>
    </source>
</evidence>
<dbReference type="OrthoDB" id="8031034at2"/>
<gene>
    <name evidence="1" type="ORF">EMQ25_06495</name>
</gene>
<dbReference type="RefSeq" id="WP_127187745.1">
    <property type="nucleotide sequence ID" value="NZ_RZNJ01000002.1"/>
</dbReference>
<dbReference type="Proteomes" id="UP000281547">
    <property type="component" value="Unassembled WGS sequence"/>
</dbReference>
<dbReference type="AlphaFoldDB" id="A0A433XFR6"/>